<comment type="caution">
    <text evidence="2">The sequence shown here is derived from an EMBL/GenBank/DDBJ whole genome shotgun (WGS) entry which is preliminary data.</text>
</comment>
<accession>A0AAX0B6Q3</accession>
<dbReference type="EMBL" id="JABSWW010000001">
    <property type="protein sequence ID" value="NRT91082.1"/>
    <property type="molecule type" value="Genomic_DNA"/>
</dbReference>
<reference evidence="2" key="2">
    <citation type="journal article" date="2022" name="Nat. Biotechnol.">
        <title>Carbon-negative production of acetone and isopropanol by gas fermentation at industrial pilot scale.</title>
        <authorList>
            <person name="Liew F.E."/>
            <person name="Nogle R."/>
            <person name="Abdalla T."/>
            <person name="Rasor B.J."/>
            <person name="Canter C."/>
            <person name="Jensen R.O."/>
            <person name="Wang L."/>
            <person name="Strutz J."/>
            <person name="Chirania P."/>
            <person name="De Tissera S."/>
            <person name="Mueller A.P."/>
            <person name="Ruan Z."/>
            <person name="Gao A."/>
            <person name="Tran L."/>
            <person name="Engle N.L."/>
            <person name="Bromley J.C."/>
            <person name="Daniell J."/>
            <person name="Conrado R."/>
            <person name="Tschaplinski T.J."/>
            <person name="Giannone R.J."/>
            <person name="Hettich R.L."/>
            <person name="Karim A.S."/>
            <person name="Simpson S.D."/>
            <person name="Brown S.D."/>
            <person name="Leang C."/>
            <person name="Jewett M.C."/>
            <person name="Kopke M."/>
        </authorList>
    </citation>
    <scope>NUCLEOTIDE SEQUENCE</scope>
    <source>
        <strain evidence="2">DJ080</strain>
    </source>
</reference>
<protein>
    <submittedName>
        <fullName evidence="2">Uncharacterized protein</fullName>
    </submittedName>
</protein>
<keyword evidence="1" id="KW-0812">Transmembrane</keyword>
<reference evidence="2" key="1">
    <citation type="submission" date="2020-05" db="EMBL/GenBank/DDBJ databases">
        <authorList>
            <person name="Brown S."/>
            <person name="Huntemann M."/>
            <person name="Clum A."/>
            <person name="Spunde A."/>
            <person name="Palaniappan K."/>
            <person name="Ritter S."/>
            <person name="Mikhailova N."/>
            <person name="Chen I.-M."/>
            <person name="Stamatis D."/>
            <person name="Reddy T."/>
            <person name="O'Malley R."/>
            <person name="Daum C."/>
            <person name="Shapiro N."/>
            <person name="Ivanova N."/>
            <person name="Kyrpides N."/>
            <person name="Woyke T."/>
        </authorList>
    </citation>
    <scope>NUCLEOTIDE SEQUENCE</scope>
    <source>
        <strain evidence="2">DJ080</strain>
    </source>
</reference>
<name>A0AAX0B6Q3_CLOBE</name>
<dbReference type="Proteomes" id="UP001193748">
    <property type="component" value="Unassembled WGS sequence"/>
</dbReference>
<sequence>MEKDIVKSVMQKFYSFFYFTFWGFYFSAGYLFCKKTEKYLFNEFFIFYISL</sequence>
<gene>
    <name evidence="2" type="ORF">B0H41_004761</name>
</gene>
<keyword evidence="1" id="KW-0472">Membrane</keyword>
<organism evidence="2 3">
    <name type="scientific">Clostridium beijerinckii</name>
    <name type="common">Clostridium MP</name>
    <dbReference type="NCBI Taxonomy" id="1520"/>
    <lineage>
        <taxon>Bacteria</taxon>
        <taxon>Bacillati</taxon>
        <taxon>Bacillota</taxon>
        <taxon>Clostridia</taxon>
        <taxon>Eubacteriales</taxon>
        <taxon>Clostridiaceae</taxon>
        <taxon>Clostridium</taxon>
    </lineage>
</organism>
<proteinExistence type="predicted"/>
<dbReference type="AlphaFoldDB" id="A0AAX0B6Q3"/>
<evidence type="ECO:0000313" key="3">
    <source>
        <dbReference type="Proteomes" id="UP001193748"/>
    </source>
</evidence>
<keyword evidence="1" id="KW-1133">Transmembrane helix</keyword>
<feature type="transmembrane region" description="Helical" evidence="1">
    <location>
        <begin position="13"/>
        <end position="33"/>
    </location>
</feature>
<evidence type="ECO:0000256" key="1">
    <source>
        <dbReference type="SAM" id="Phobius"/>
    </source>
</evidence>
<evidence type="ECO:0000313" key="2">
    <source>
        <dbReference type="EMBL" id="NRT91082.1"/>
    </source>
</evidence>